<dbReference type="PANTHER" id="PTHR47535">
    <property type="entry name" value="MUSCLE-SPECIFIC PROTEIN 300 KDA, ISOFORM G"/>
    <property type="match status" value="1"/>
</dbReference>
<dbReference type="GO" id="GO:0005640">
    <property type="term" value="C:nuclear outer membrane"/>
    <property type="evidence" value="ECO:0007669"/>
    <property type="project" value="TreeGrafter"/>
</dbReference>
<keyword evidence="4" id="KW-1133">Transmembrane helix</keyword>
<evidence type="ECO:0000256" key="1">
    <source>
        <dbReference type="ARBA" id="ARBA00004370"/>
    </source>
</evidence>
<evidence type="ECO:0000256" key="3">
    <source>
        <dbReference type="ARBA" id="ARBA00022737"/>
    </source>
</evidence>
<comment type="subcellular location">
    <subcellularLocation>
        <location evidence="1">Membrane</location>
    </subcellularLocation>
</comment>
<feature type="coiled-coil region" evidence="6">
    <location>
        <begin position="483"/>
        <end position="529"/>
    </location>
</feature>
<dbReference type="GO" id="GO:0005737">
    <property type="term" value="C:cytoplasm"/>
    <property type="evidence" value="ECO:0007669"/>
    <property type="project" value="TreeGrafter"/>
</dbReference>
<dbReference type="AlphaFoldDB" id="A0A9N9T4T7"/>
<name>A0A9N9T4T7_DIABA</name>
<organism evidence="7 8">
    <name type="scientific">Diabrotica balteata</name>
    <name type="common">Banded cucumber beetle</name>
    <dbReference type="NCBI Taxonomy" id="107213"/>
    <lineage>
        <taxon>Eukaryota</taxon>
        <taxon>Metazoa</taxon>
        <taxon>Ecdysozoa</taxon>
        <taxon>Arthropoda</taxon>
        <taxon>Hexapoda</taxon>
        <taxon>Insecta</taxon>
        <taxon>Pterygota</taxon>
        <taxon>Neoptera</taxon>
        <taxon>Endopterygota</taxon>
        <taxon>Coleoptera</taxon>
        <taxon>Polyphaga</taxon>
        <taxon>Cucujiformia</taxon>
        <taxon>Chrysomeloidea</taxon>
        <taxon>Chrysomelidae</taxon>
        <taxon>Galerucinae</taxon>
        <taxon>Diabroticina</taxon>
        <taxon>Diabroticites</taxon>
        <taxon>Diabrotica</taxon>
    </lineage>
</organism>
<dbReference type="GO" id="GO:0007097">
    <property type="term" value="P:nuclear migration"/>
    <property type="evidence" value="ECO:0007669"/>
    <property type="project" value="TreeGrafter"/>
</dbReference>
<evidence type="ECO:0008006" key="9">
    <source>
        <dbReference type="Google" id="ProtNLM"/>
    </source>
</evidence>
<evidence type="ECO:0000256" key="2">
    <source>
        <dbReference type="ARBA" id="ARBA00022692"/>
    </source>
</evidence>
<evidence type="ECO:0000256" key="4">
    <source>
        <dbReference type="ARBA" id="ARBA00022989"/>
    </source>
</evidence>
<dbReference type="PANTHER" id="PTHR47535:SF7">
    <property type="entry name" value="CALMIN"/>
    <property type="match status" value="1"/>
</dbReference>
<dbReference type="SUPFAM" id="SSF46966">
    <property type="entry name" value="Spectrin repeat"/>
    <property type="match status" value="1"/>
</dbReference>
<keyword evidence="2" id="KW-0812">Transmembrane</keyword>
<keyword evidence="3" id="KW-0677">Repeat</keyword>
<dbReference type="GO" id="GO:0008285">
    <property type="term" value="P:negative regulation of cell population proliferation"/>
    <property type="evidence" value="ECO:0007669"/>
    <property type="project" value="TreeGrafter"/>
</dbReference>
<evidence type="ECO:0000313" key="7">
    <source>
        <dbReference type="EMBL" id="CAG9835639.1"/>
    </source>
</evidence>
<protein>
    <recommendedName>
        <fullName evidence="9">Nesprin-1</fullName>
    </recommendedName>
</protein>
<dbReference type="Proteomes" id="UP001153709">
    <property type="component" value="Chromosome 6"/>
</dbReference>
<gene>
    <name evidence="7" type="ORF">DIABBA_LOCUS8811</name>
</gene>
<dbReference type="GO" id="GO:0051015">
    <property type="term" value="F:actin filament binding"/>
    <property type="evidence" value="ECO:0007669"/>
    <property type="project" value="TreeGrafter"/>
</dbReference>
<proteinExistence type="predicted"/>
<evidence type="ECO:0000256" key="5">
    <source>
        <dbReference type="ARBA" id="ARBA00023136"/>
    </source>
</evidence>
<keyword evidence="5" id="KW-0472">Membrane</keyword>
<evidence type="ECO:0000313" key="8">
    <source>
        <dbReference type="Proteomes" id="UP001153709"/>
    </source>
</evidence>
<accession>A0A9N9T4T7</accession>
<dbReference type="InterPro" id="IPR052403">
    <property type="entry name" value="LINC-complex_assoc"/>
</dbReference>
<dbReference type="Gene3D" id="1.20.58.60">
    <property type="match status" value="1"/>
</dbReference>
<reference evidence="7" key="1">
    <citation type="submission" date="2022-01" db="EMBL/GenBank/DDBJ databases">
        <authorList>
            <person name="King R."/>
        </authorList>
    </citation>
    <scope>NUCLEOTIDE SEQUENCE</scope>
</reference>
<dbReference type="GO" id="GO:0034993">
    <property type="term" value="C:meiotic nuclear membrane microtubule tethering complex"/>
    <property type="evidence" value="ECO:0007669"/>
    <property type="project" value="TreeGrafter"/>
</dbReference>
<dbReference type="EMBL" id="OU898281">
    <property type="protein sequence ID" value="CAG9835639.1"/>
    <property type="molecule type" value="Genomic_DNA"/>
</dbReference>
<keyword evidence="6" id="KW-0175">Coiled coil</keyword>
<keyword evidence="8" id="KW-1185">Reference proteome</keyword>
<sequence length="564" mass="64589">MEQRNQYTSLQQDAISDLDKTKAQLAAIMSEVKHSSDLPKAVENLNNLLEEQAAKSVVKNQLHTEAMQLMKKDIQNVSAIQNSLSAIERMFGKVNDDIREDHLKLSDIIYAWNDFQESKDRIVTDIGKIDKSVEHLEVPNDIFQASLNCEKAKKALEAIKRSKAALDKADLKAQAVIKKADNIPGIESEVRRDLKILNDAWSNIYERILKNVQQTESQAAIWKHIEDTKTTLLQWLSEQNNEIIKAAEKPNEKELAAAKLSKYREELPAQLRLNQSIPHKYSQLLNSTDGKEIPTLQSLVTLLNEGFATLEENARQLEALTSTFNENEKTIRKNIKDTGNKVSSLREEIVKCEDLSGDNAKILERLLKIRSLKEDLKHYDGDIKHIEQDIQTMKANYPNFENTLSKEQQALKKRYDTTVTYADKIEHALLSFLKKFHNEKYGALQRIINTHKEKIQWCLPEATSDKYNLQVKLNALEPIQGVLDDCNKRKDELQESIKALGQIEKPESVKLQQAELDHLLLDLDNLQQQYGSTKDILESNIALHDKYENLSESVSNWLKETETE</sequence>
<dbReference type="OrthoDB" id="6538186at2759"/>
<evidence type="ECO:0000256" key="6">
    <source>
        <dbReference type="SAM" id="Coils"/>
    </source>
</evidence>